<dbReference type="EMBL" id="MT143434">
    <property type="protein sequence ID" value="QJA96794.1"/>
    <property type="molecule type" value="Genomic_DNA"/>
</dbReference>
<sequence length="63" mass="7505">MNTAWVMKYYRGEAEWLDLDTIRRTRRECVAVSMAKLASLEMGWPKLRKFMDIDPVKVEVKQL</sequence>
<organism evidence="1">
    <name type="scientific">viral metagenome</name>
    <dbReference type="NCBI Taxonomy" id="1070528"/>
    <lineage>
        <taxon>unclassified sequences</taxon>
        <taxon>metagenomes</taxon>
        <taxon>organismal metagenomes</taxon>
    </lineage>
</organism>
<accession>A0A6M3LTG5</accession>
<dbReference type="AlphaFoldDB" id="A0A6M3LTG5"/>
<protein>
    <submittedName>
        <fullName evidence="1">Uncharacterized protein</fullName>
    </submittedName>
</protein>
<evidence type="ECO:0000313" key="1">
    <source>
        <dbReference type="EMBL" id="QJA96794.1"/>
    </source>
</evidence>
<name>A0A6M3LTG5_9ZZZZ</name>
<gene>
    <name evidence="1" type="ORF">MM415B07355_0003</name>
</gene>
<proteinExistence type="predicted"/>
<reference evidence="1" key="1">
    <citation type="submission" date="2020-03" db="EMBL/GenBank/DDBJ databases">
        <title>The deep terrestrial virosphere.</title>
        <authorList>
            <person name="Holmfeldt K."/>
            <person name="Nilsson E."/>
            <person name="Simone D."/>
            <person name="Lopez-Fernandez M."/>
            <person name="Wu X."/>
            <person name="de Brujin I."/>
            <person name="Lundin D."/>
            <person name="Andersson A."/>
            <person name="Bertilsson S."/>
            <person name="Dopson M."/>
        </authorList>
    </citation>
    <scope>NUCLEOTIDE SEQUENCE</scope>
    <source>
        <strain evidence="1">MM415B07355</strain>
    </source>
</reference>